<evidence type="ECO:0000313" key="2">
    <source>
        <dbReference type="EMBL" id="MFC5142394.1"/>
    </source>
</evidence>
<evidence type="ECO:0008006" key="4">
    <source>
        <dbReference type="Google" id="ProtNLM"/>
    </source>
</evidence>
<organism evidence="2 3">
    <name type="scientific">Actinomycetospora rhizophila</name>
    <dbReference type="NCBI Taxonomy" id="1416876"/>
    <lineage>
        <taxon>Bacteria</taxon>
        <taxon>Bacillati</taxon>
        <taxon>Actinomycetota</taxon>
        <taxon>Actinomycetes</taxon>
        <taxon>Pseudonocardiales</taxon>
        <taxon>Pseudonocardiaceae</taxon>
        <taxon>Actinomycetospora</taxon>
    </lineage>
</organism>
<accession>A0ABV9ZSG3</accession>
<gene>
    <name evidence="2" type="ORF">ACFPK1_29490</name>
</gene>
<evidence type="ECO:0000313" key="3">
    <source>
        <dbReference type="Proteomes" id="UP001596175"/>
    </source>
</evidence>
<evidence type="ECO:0000256" key="1">
    <source>
        <dbReference type="SAM" id="MobiDB-lite"/>
    </source>
</evidence>
<reference evidence="3" key="1">
    <citation type="journal article" date="2019" name="Int. J. Syst. Evol. Microbiol.">
        <title>The Global Catalogue of Microorganisms (GCM) 10K type strain sequencing project: providing services to taxonomists for standard genome sequencing and annotation.</title>
        <authorList>
            <consortium name="The Broad Institute Genomics Platform"/>
            <consortium name="The Broad Institute Genome Sequencing Center for Infectious Disease"/>
            <person name="Wu L."/>
            <person name="Ma J."/>
        </authorList>
    </citation>
    <scope>NUCLEOTIDE SEQUENCE [LARGE SCALE GENOMIC DNA]</scope>
    <source>
        <strain evidence="3">XZYJ18</strain>
    </source>
</reference>
<feature type="region of interest" description="Disordered" evidence="1">
    <location>
        <begin position="99"/>
        <end position="120"/>
    </location>
</feature>
<sequence length="120" mass="13359">MPMMVLTRLIPPEKYEDWRAGLEAFGGPRRAEYTAARTRQGITRQDVFVEHTSDGPMEIMVMEADDPARALEMIATSEEPFDVEFRGFLLHTLGLDLAQPPAGPPPEQVLDWTAPAHSPA</sequence>
<proteinExistence type="predicted"/>
<dbReference type="Proteomes" id="UP001596175">
    <property type="component" value="Unassembled WGS sequence"/>
</dbReference>
<dbReference type="EMBL" id="JBHSKG010000023">
    <property type="protein sequence ID" value="MFC5142394.1"/>
    <property type="molecule type" value="Genomic_DNA"/>
</dbReference>
<comment type="caution">
    <text evidence="2">The sequence shown here is derived from an EMBL/GenBank/DDBJ whole genome shotgun (WGS) entry which is preliminary data.</text>
</comment>
<name>A0ABV9ZSG3_9PSEU</name>
<keyword evidence="3" id="KW-1185">Reference proteome</keyword>
<dbReference type="RefSeq" id="WP_378024515.1">
    <property type="nucleotide sequence ID" value="NZ_JBHSKG010000023.1"/>
</dbReference>
<protein>
    <recommendedName>
        <fullName evidence="4">Cyclase</fullName>
    </recommendedName>
</protein>